<dbReference type="AlphaFoldDB" id="A0A6D2IM12"/>
<accession>A0A6D2IM12</accession>
<reference evidence="2" key="1">
    <citation type="submission" date="2020-01" db="EMBL/GenBank/DDBJ databases">
        <authorList>
            <person name="Mishra B."/>
        </authorList>
    </citation>
    <scope>NUCLEOTIDE SEQUENCE [LARGE SCALE GENOMIC DNA]</scope>
</reference>
<organism evidence="2 3">
    <name type="scientific">Microthlaspi erraticum</name>
    <dbReference type="NCBI Taxonomy" id="1685480"/>
    <lineage>
        <taxon>Eukaryota</taxon>
        <taxon>Viridiplantae</taxon>
        <taxon>Streptophyta</taxon>
        <taxon>Embryophyta</taxon>
        <taxon>Tracheophyta</taxon>
        <taxon>Spermatophyta</taxon>
        <taxon>Magnoliopsida</taxon>
        <taxon>eudicotyledons</taxon>
        <taxon>Gunneridae</taxon>
        <taxon>Pentapetalae</taxon>
        <taxon>rosids</taxon>
        <taxon>malvids</taxon>
        <taxon>Brassicales</taxon>
        <taxon>Brassicaceae</taxon>
        <taxon>Coluteocarpeae</taxon>
        <taxon>Microthlaspi</taxon>
    </lineage>
</organism>
<protein>
    <submittedName>
        <fullName evidence="2">Uncharacterized protein</fullName>
    </submittedName>
</protein>
<gene>
    <name evidence="2" type="ORF">MERR_LOCUS13411</name>
</gene>
<dbReference type="EMBL" id="CACVBM020001050">
    <property type="protein sequence ID" value="CAA7026176.1"/>
    <property type="molecule type" value="Genomic_DNA"/>
</dbReference>
<keyword evidence="3" id="KW-1185">Reference proteome</keyword>
<dbReference type="Proteomes" id="UP000467841">
    <property type="component" value="Unassembled WGS sequence"/>
</dbReference>
<feature type="compositionally biased region" description="Polar residues" evidence="1">
    <location>
        <begin position="83"/>
        <end position="99"/>
    </location>
</feature>
<proteinExistence type="predicted"/>
<evidence type="ECO:0000256" key="1">
    <source>
        <dbReference type="SAM" id="MobiDB-lite"/>
    </source>
</evidence>
<feature type="region of interest" description="Disordered" evidence="1">
    <location>
        <begin position="80"/>
        <end position="99"/>
    </location>
</feature>
<evidence type="ECO:0000313" key="3">
    <source>
        <dbReference type="Proteomes" id="UP000467841"/>
    </source>
</evidence>
<evidence type="ECO:0000313" key="2">
    <source>
        <dbReference type="EMBL" id="CAA7026176.1"/>
    </source>
</evidence>
<sequence>MLGNRLKRSTKSSNMLALEMEYIGVGWIDNYDPIDPPAVVLLSQARYERDLLNWTRAVNLTSQQLSALCAVRGVIVPLVAEQPPNSSQPPHTQTSPTEA</sequence>
<comment type="caution">
    <text evidence="2">The sequence shown here is derived from an EMBL/GenBank/DDBJ whole genome shotgun (WGS) entry which is preliminary data.</text>
</comment>
<name>A0A6D2IM12_9BRAS</name>